<dbReference type="STRING" id="747525.W4K2X1"/>
<dbReference type="HOGENOM" id="CLU_1094413_0_0_1"/>
<organism evidence="2 3">
    <name type="scientific">Heterobasidion irregulare (strain TC 32-1)</name>
    <dbReference type="NCBI Taxonomy" id="747525"/>
    <lineage>
        <taxon>Eukaryota</taxon>
        <taxon>Fungi</taxon>
        <taxon>Dikarya</taxon>
        <taxon>Basidiomycota</taxon>
        <taxon>Agaricomycotina</taxon>
        <taxon>Agaricomycetes</taxon>
        <taxon>Russulales</taxon>
        <taxon>Bondarzewiaceae</taxon>
        <taxon>Heterobasidion</taxon>
        <taxon>Heterobasidion annosum species complex</taxon>
    </lineage>
</organism>
<dbReference type="GeneID" id="20676277"/>
<protein>
    <submittedName>
        <fullName evidence="2">Uncharacterized protein</fullName>
    </submittedName>
</protein>
<dbReference type="InParanoid" id="W4K2X1"/>
<reference evidence="2 3" key="1">
    <citation type="journal article" date="2012" name="New Phytol.">
        <title>Insight into trade-off between wood decay and parasitism from the genome of a fungal forest pathogen.</title>
        <authorList>
            <person name="Olson A."/>
            <person name="Aerts A."/>
            <person name="Asiegbu F."/>
            <person name="Belbahri L."/>
            <person name="Bouzid O."/>
            <person name="Broberg A."/>
            <person name="Canback B."/>
            <person name="Coutinho P.M."/>
            <person name="Cullen D."/>
            <person name="Dalman K."/>
            <person name="Deflorio G."/>
            <person name="van Diepen L.T."/>
            <person name="Dunand C."/>
            <person name="Duplessis S."/>
            <person name="Durling M."/>
            <person name="Gonthier P."/>
            <person name="Grimwood J."/>
            <person name="Fossdal C.G."/>
            <person name="Hansson D."/>
            <person name="Henrissat B."/>
            <person name="Hietala A."/>
            <person name="Himmelstrand K."/>
            <person name="Hoffmeister D."/>
            <person name="Hogberg N."/>
            <person name="James T.Y."/>
            <person name="Karlsson M."/>
            <person name="Kohler A."/>
            <person name="Kues U."/>
            <person name="Lee Y.H."/>
            <person name="Lin Y.C."/>
            <person name="Lind M."/>
            <person name="Lindquist E."/>
            <person name="Lombard V."/>
            <person name="Lucas S."/>
            <person name="Lunden K."/>
            <person name="Morin E."/>
            <person name="Murat C."/>
            <person name="Park J."/>
            <person name="Raffaello T."/>
            <person name="Rouze P."/>
            <person name="Salamov A."/>
            <person name="Schmutz J."/>
            <person name="Solheim H."/>
            <person name="Stahlberg J."/>
            <person name="Velez H."/>
            <person name="de Vries R.P."/>
            <person name="Wiebenga A."/>
            <person name="Woodward S."/>
            <person name="Yakovlev I."/>
            <person name="Garbelotto M."/>
            <person name="Martin F."/>
            <person name="Grigoriev I.V."/>
            <person name="Stenlid J."/>
        </authorList>
    </citation>
    <scope>NUCLEOTIDE SEQUENCE [LARGE SCALE GENOMIC DNA]</scope>
    <source>
        <strain evidence="2 3">TC 32-1</strain>
    </source>
</reference>
<sequence length="254" mass="28838">MNDSDAVNCSSIKFNVRGPLIEQEKHTAHDEAGARPHSAKRNAASLHTERPSTVASQSLRSAAWHRVQAMAVNLPSDYALAITTHSAMSQAAEEKRAGSGQIHNTRANLKIKNHKLAVDAAASRYRLARSKLVSLGLSPEDPTYRELQVSDVVPFTVYTVDQQLGDSKRQPSWIWSDFHFVEGQNEEIRQYCEEMLKVHWFRRSALKTRWQEQLMLVEEEMCRILRFFDYHEELWRSRVTSGGGTAGLSAYARK</sequence>
<evidence type="ECO:0000313" key="2">
    <source>
        <dbReference type="EMBL" id="ETW79406.1"/>
    </source>
</evidence>
<proteinExistence type="predicted"/>
<name>W4K2X1_HETIT</name>
<dbReference type="Proteomes" id="UP000030671">
    <property type="component" value="Unassembled WGS sequence"/>
</dbReference>
<dbReference type="AlphaFoldDB" id="W4K2X1"/>
<accession>W4K2X1</accession>
<dbReference type="EMBL" id="KI925460">
    <property type="protein sequence ID" value="ETW79406.1"/>
    <property type="molecule type" value="Genomic_DNA"/>
</dbReference>
<evidence type="ECO:0000313" key="3">
    <source>
        <dbReference type="Proteomes" id="UP000030671"/>
    </source>
</evidence>
<dbReference type="RefSeq" id="XP_009547993.1">
    <property type="nucleotide sequence ID" value="XM_009549698.1"/>
</dbReference>
<dbReference type="OrthoDB" id="3256058at2759"/>
<keyword evidence="3" id="KW-1185">Reference proteome</keyword>
<feature type="compositionally biased region" description="Basic and acidic residues" evidence="1">
    <location>
        <begin position="22"/>
        <end position="34"/>
    </location>
</feature>
<dbReference type="KEGG" id="hir:HETIRDRAFT_452615"/>
<evidence type="ECO:0000256" key="1">
    <source>
        <dbReference type="SAM" id="MobiDB-lite"/>
    </source>
</evidence>
<gene>
    <name evidence="2" type="ORF">HETIRDRAFT_452615</name>
</gene>
<feature type="region of interest" description="Disordered" evidence="1">
    <location>
        <begin position="20"/>
        <end position="56"/>
    </location>
</feature>